<dbReference type="EMBL" id="DWWN01000056">
    <property type="protein sequence ID" value="HJC46170.1"/>
    <property type="molecule type" value="Genomic_DNA"/>
</dbReference>
<gene>
    <name evidence="5" type="ORF">H9703_08580</name>
</gene>
<dbReference type="PANTHER" id="PTHR43312:SF2">
    <property type="entry name" value="OXIDOREDUCTASE"/>
    <property type="match status" value="1"/>
</dbReference>
<dbReference type="InterPro" id="IPR036812">
    <property type="entry name" value="NAD(P)_OxRdtase_dom_sf"/>
</dbReference>
<feature type="domain" description="4Fe-4S ferredoxin-type" evidence="4">
    <location>
        <begin position="278"/>
        <end position="308"/>
    </location>
</feature>
<evidence type="ECO:0000256" key="2">
    <source>
        <dbReference type="ARBA" id="ARBA00023004"/>
    </source>
</evidence>
<dbReference type="Gene3D" id="3.20.20.100">
    <property type="entry name" value="NADP-dependent oxidoreductase domain"/>
    <property type="match status" value="1"/>
</dbReference>
<feature type="domain" description="4Fe-4S ferredoxin-type" evidence="4">
    <location>
        <begin position="327"/>
        <end position="360"/>
    </location>
</feature>
<proteinExistence type="predicted"/>
<dbReference type="SUPFAM" id="SSF46548">
    <property type="entry name" value="alpha-helical ferredoxin"/>
    <property type="match status" value="1"/>
</dbReference>
<dbReference type="Gene3D" id="3.30.70.20">
    <property type="match status" value="1"/>
</dbReference>
<dbReference type="PROSITE" id="PS51379">
    <property type="entry name" value="4FE4S_FER_2"/>
    <property type="match status" value="2"/>
</dbReference>
<dbReference type="AlphaFoldDB" id="A0A9D2T5V5"/>
<dbReference type="CDD" id="cd19096">
    <property type="entry name" value="AKR_Fe-S_oxidoreductase"/>
    <property type="match status" value="1"/>
</dbReference>
<dbReference type="Pfam" id="PF13187">
    <property type="entry name" value="Fer4_9"/>
    <property type="match status" value="1"/>
</dbReference>
<dbReference type="SUPFAM" id="SSF51430">
    <property type="entry name" value="NAD(P)-linked oxidoreductase"/>
    <property type="match status" value="1"/>
</dbReference>
<dbReference type="Pfam" id="PF00248">
    <property type="entry name" value="Aldo_ket_red"/>
    <property type="match status" value="1"/>
</dbReference>
<dbReference type="GO" id="GO:0046872">
    <property type="term" value="F:metal ion binding"/>
    <property type="evidence" value="ECO:0007669"/>
    <property type="project" value="UniProtKB-KW"/>
</dbReference>
<dbReference type="GO" id="GO:0051536">
    <property type="term" value="F:iron-sulfur cluster binding"/>
    <property type="evidence" value="ECO:0007669"/>
    <property type="project" value="UniProtKB-KW"/>
</dbReference>
<reference evidence="5" key="1">
    <citation type="journal article" date="2021" name="PeerJ">
        <title>Extensive microbial diversity within the chicken gut microbiome revealed by metagenomics and culture.</title>
        <authorList>
            <person name="Gilroy R."/>
            <person name="Ravi A."/>
            <person name="Getino M."/>
            <person name="Pursley I."/>
            <person name="Horton D.L."/>
            <person name="Alikhan N.F."/>
            <person name="Baker D."/>
            <person name="Gharbi K."/>
            <person name="Hall N."/>
            <person name="Watson M."/>
            <person name="Adriaenssens E.M."/>
            <person name="Foster-Nyarko E."/>
            <person name="Jarju S."/>
            <person name="Secka A."/>
            <person name="Antonio M."/>
            <person name="Oren A."/>
            <person name="Chaudhuri R.R."/>
            <person name="La Ragione R."/>
            <person name="Hildebrand F."/>
            <person name="Pallen M.J."/>
        </authorList>
    </citation>
    <scope>NUCLEOTIDE SEQUENCE</scope>
    <source>
        <strain evidence="5">ChiSjej5B23-2810</strain>
    </source>
</reference>
<evidence type="ECO:0000256" key="3">
    <source>
        <dbReference type="ARBA" id="ARBA00023014"/>
    </source>
</evidence>
<reference evidence="5" key="2">
    <citation type="submission" date="2021-04" db="EMBL/GenBank/DDBJ databases">
        <authorList>
            <person name="Gilroy R."/>
        </authorList>
    </citation>
    <scope>NUCLEOTIDE SEQUENCE</scope>
    <source>
        <strain evidence="5">ChiSjej5B23-2810</strain>
    </source>
</reference>
<evidence type="ECO:0000259" key="4">
    <source>
        <dbReference type="PROSITE" id="PS51379"/>
    </source>
</evidence>
<name>A0A9D2T5V5_9FIRM</name>
<keyword evidence="2" id="KW-0408">Iron</keyword>
<evidence type="ECO:0000313" key="5">
    <source>
        <dbReference type="EMBL" id="HJC46170.1"/>
    </source>
</evidence>
<accession>A0A9D2T5V5</accession>
<dbReference type="InterPro" id="IPR017896">
    <property type="entry name" value="4Fe4S_Fe-S-bd"/>
</dbReference>
<dbReference type="Proteomes" id="UP000823906">
    <property type="component" value="Unassembled WGS sequence"/>
</dbReference>
<dbReference type="InterPro" id="IPR023210">
    <property type="entry name" value="NADP_OxRdtase_dom"/>
</dbReference>
<evidence type="ECO:0000256" key="1">
    <source>
        <dbReference type="ARBA" id="ARBA00022723"/>
    </source>
</evidence>
<evidence type="ECO:0000313" key="6">
    <source>
        <dbReference type="Proteomes" id="UP000823906"/>
    </source>
</evidence>
<sequence length="368" mass="40139">MSTSTQHAPLGFGLMRLPQAGEAIDIAQTSRMVDAFMAAGFTYFDTAYVYNGSEEAARKALVERYPRESYTLATKLNARVAQDVQDAHSQLEQSLARTGAGYFDYYLLHAVQDSNARHYAEWGLWDFVEEQKAAGRIRHYGFSFHGTPALLDRLLTEHPGVDIVQLQINYADWENPEVAARENYEVARRHGKQIVIMEPVKGGALADPPQEVKALFDAARPGASYASWALRFAASLDGVLAVLSGMSDTAQMQDNLATFASFAPMDEADRAVIAKAQQILAHSAAIPCTGCGYCVEGCPRQILIPKVFAAANKQLGQNDAGKAKEAYARSIDGRGKASDCIGCGQCEGACPQHLPVIEWLRKCAEILE</sequence>
<dbReference type="InterPro" id="IPR053135">
    <property type="entry name" value="AKR2_Oxidoreductase"/>
</dbReference>
<dbReference type="InterPro" id="IPR017900">
    <property type="entry name" value="4Fe4S_Fe_S_CS"/>
</dbReference>
<keyword evidence="1" id="KW-0479">Metal-binding</keyword>
<protein>
    <submittedName>
        <fullName evidence="5">Aldo/keto reductase</fullName>
    </submittedName>
</protein>
<dbReference type="PROSITE" id="PS00198">
    <property type="entry name" value="4FE4S_FER_1"/>
    <property type="match status" value="2"/>
</dbReference>
<comment type="caution">
    <text evidence="5">The sequence shown here is derived from an EMBL/GenBank/DDBJ whole genome shotgun (WGS) entry which is preliminary data.</text>
</comment>
<dbReference type="PANTHER" id="PTHR43312">
    <property type="entry name" value="D-THREO-ALDOSE 1-DEHYDROGENASE"/>
    <property type="match status" value="1"/>
</dbReference>
<organism evidence="5 6">
    <name type="scientific">Candidatus Faecalibacterium faecigallinarum</name>
    <dbReference type="NCBI Taxonomy" id="2838577"/>
    <lineage>
        <taxon>Bacteria</taxon>
        <taxon>Bacillati</taxon>
        <taxon>Bacillota</taxon>
        <taxon>Clostridia</taxon>
        <taxon>Eubacteriales</taxon>
        <taxon>Oscillospiraceae</taxon>
        <taxon>Faecalibacterium</taxon>
    </lineage>
</organism>
<keyword evidence="3" id="KW-0411">Iron-sulfur</keyword>